<accession>A0A0F4U0F1</accession>
<dbReference type="AlphaFoldDB" id="A0A0F4U0F1"/>
<sequence length="71" mass="8211">MYNAAADHRVTTVEVLYDETFRLAGRPVIAVRPLDALLMHPTSQQRNLDIRLMDDFERTRLPGALEFLRTL</sequence>
<reference evidence="1 2" key="1">
    <citation type="submission" date="2015-03" db="EMBL/GenBank/DDBJ databases">
        <title>Comparative genomics of Pseudomonas insights into diversity of traits involved in vanlence and defense.</title>
        <authorList>
            <person name="Qin Y."/>
        </authorList>
    </citation>
    <scope>NUCLEOTIDE SEQUENCE [LARGE SCALE GENOMIC DNA]</scope>
    <source>
        <strain evidence="1 2">C8</strain>
    </source>
</reference>
<dbReference type="EMBL" id="LACC01000005">
    <property type="protein sequence ID" value="KJZ49844.1"/>
    <property type="molecule type" value="Genomic_DNA"/>
</dbReference>
<gene>
    <name evidence="1" type="ORF">VC35_03890</name>
</gene>
<dbReference type="PATRIC" id="fig|294.132.peg.5120"/>
<evidence type="ECO:0000313" key="2">
    <source>
        <dbReference type="Proteomes" id="UP000033588"/>
    </source>
</evidence>
<dbReference type="Proteomes" id="UP000033588">
    <property type="component" value="Unassembled WGS sequence"/>
</dbReference>
<evidence type="ECO:0000313" key="1">
    <source>
        <dbReference type="EMBL" id="KJZ49844.1"/>
    </source>
</evidence>
<protein>
    <submittedName>
        <fullName evidence="1">Uncharacterized protein</fullName>
    </submittedName>
</protein>
<organism evidence="1 2">
    <name type="scientific">Pseudomonas fluorescens</name>
    <dbReference type="NCBI Taxonomy" id="294"/>
    <lineage>
        <taxon>Bacteria</taxon>
        <taxon>Pseudomonadati</taxon>
        <taxon>Pseudomonadota</taxon>
        <taxon>Gammaproteobacteria</taxon>
        <taxon>Pseudomonadales</taxon>
        <taxon>Pseudomonadaceae</taxon>
        <taxon>Pseudomonas</taxon>
    </lineage>
</organism>
<comment type="caution">
    <text evidence="1">The sequence shown here is derived from an EMBL/GenBank/DDBJ whole genome shotgun (WGS) entry which is preliminary data.</text>
</comment>
<proteinExistence type="predicted"/>
<name>A0A0F4U0F1_PSEFL</name>